<dbReference type="EMBL" id="CAJZBQ010000051">
    <property type="protein sequence ID" value="CAG9330193.1"/>
    <property type="molecule type" value="Genomic_DNA"/>
</dbReference>
<reference evidence="1" key="1">
    <citation type="submission" date="2021-09" db="EMBL/GenBank/DDBJ databases">
        <authorList>
            <consortium name="AG Swart"/>
            <person name="Singh M."/>
            <person name="Singh A."/>
            <person name="Seah K."/>
            <person name="Emmerich C."/>
        </authorList>
    </citation>
    <scope>NUCLEOTIDE SEQUENCE</scope>
    <source>
        <strain evidence="1">ATCC30299</strain>
    </source>
</reference>
<organism evidence="1 2">
    <name type="scientific">Blepharisma stoltei</name>
    <dbReference type="NCBI Taxonomy" id="1481888"/>
    <lineage>
        <taxon>Eukaryota</taxon>
        <taxon>Sar</taxon>
        <taxon>Alveolata</taxon>
        <taxon>Ciliophora</taxon>
        <taxon>Postciliodesmatophora</taxon>
        <taxon>Heterotrichea</taxon>
        <taxon>Heterotrichida</taxon>
        <taxon>Blepharismidae</taxon>
        <taxon>Blepharisma</taxon>
    </lineage>
</organism>
<dbReference type="AlphaFoldDB" id="A0AAU9K3H5"/>
<proteinExistence type="predicted"/>
<sequence>MKGLQCAHIQTYLIRFKLQHWIYLGTFLSKNLLLKNQEVDSYYKSKSELIKKKKYMAPIITQKYEKMIGI</sequence>
<evidence type="ECO:0000313" key="1">
    <source>
        <dbReference type="EMBL" id="CAG9330193.1"/>
    </source>
</evidence>
<keyword evidence="2" id="KW-1185">Reference proteome</keyword>
<comment type="caution">
    <text evidence="1">The sequence shown here is derived from an EMBL/GenBank/DDBJ whole genome shotgun (WGS) entry which is preliminary data.</text>
</comment>
<accession>A0AAU9K3H5</accession>
<evidence type="ECO:0000313" key="2">
    <source>
        <dbReference type="Proteomes" id="UP001162131"/>
    </source>
</evidence>
<protein>
    <submittedName>
        <fullName evidence="1">Uncharacterized protein</fullName>
    </submittedName>
</protein>
<name>A0AAU9K3H5_9CILI</name>
<gene>
    <name evidence="1" type="ORF">BSTOLATCC_MIC51255</name>
</gene>
<dbReference type="Proteomes" id="UP001162131">
    <property type="component" value="Unassembled WGS sequence"/>
</dbReference>